<protein>
    <submittedName>
        <fullName evidence="2">Uncharacterized protein</fullName>
    </submittedName>
</protein>
<proteinExistence type="predicted"/>
<dbReference type="AlphaFoldDB" id="A0A4P9WHP6"/>
<evidence type="ECO:0000313" key="2">
    <source>
        <dbReference type="EMBL" id="RKO92264.1"/>
    </source>
</evidence>
<accession>A0A4P9WHP6</accession>
<feature type="region of interest" description="Disordered" evidence="1">
    <location>
        <begin position="169"/>
        <end position="271"/>
    </location>
</feature>
<organism evidence="2 3">
    <name type="scientific">Blyttiomyces helicus</name>
    <dbReference type="NCBI Taxonomy" id="388810"/>
    <lineage>
        <taxon>Eukaryota</taxon>
        <taxon>Fungi</taxon>
        <taxon>Fungi incertae sedis</taxon>
        <taxon>Chytridiomycota</taxon>
        <taxon>Chytridiomycota incertae sedis</taxon>
        <taxon>Chytridiomycetes</taxon>
        <taxon>Chytridiomycetes incertae sedis</taxon>
        <taxon>Blyttiomyces</taxon>
    </lineage>
</organism>
<dbReference type="EMBL" id="KZ994710">
    <property type="protein sequence ID" value="RKO92264.1"/>
    <property type="molecule type" value="Genomic_DNA"/>
</dbReference>
<keyword evidence="3" id="KW-1185">Reference proteome</keyword>
<name>A0A4P9WHP6_9FUNG</name>
<reference evidence="3" key="1">
    <citation type="journal article" date="2018" name="Nat. Microbiol.">
        <title>Leveraging single-cell genomics to expand the fungal tree of life.</title>
        <authorList>
            <person name="Ahrendt S.R."/>
            <person name="Quandt C.A."/>
            <person name="Ciobanu D."/>
            <person name="Clum A."/>
            <person name="Salamov A."/>
            <person name="Andreopoulos B."/>
            <person name="Cheng J.F."/>
            <person name="Woyke T."/>
            <person name="Pelin A."/>
            <person name="Henrissat B."/>
            <person name="Reynolds N.K."/>
            <person name="Benny G.L."/>
            <person name="Smith M.E."/>
            <person name="James T.Y."/>
            <person name="Grigoriev I.V."/>
        </authorList>
    </citation>
    <scope>NUCLEOTIDE SEQUENCE [LARGE SCALE GENOMIC DNA]</scope>
</reference>
<feature type="compositionally biased region" description="Pro residues" evidence="1">
    <location>
        <begin position="175"/>
        <end position="185"/>
    </location>
</feature>
<evidence type="ECO:0000256" key="1">
    <source>
        <dbReference type="SAM" id="MobiDB-lite"/>
    </source>
</evidence>
<feature type="compositionally biased region" description="Pro residues" evidence="1">
    <location>
        <begin position="234"/>
        <end position="245"/>
    </location>
</feature>
<dbReference type="Proteomes" id="UP000269721">
    <property type="component" value="Unassembled WGS sequence"/>
</dbReference>
<feature type="compositionally biased region" description="Pro residues" evidence="1">
    <location>
        <begin position="253"/>
        <end position="271"/>
    </location>
</feature>
<evidence type="ECO:0000313" key="3">
    <source>
        <dbReference type="Proteomes" id="UP000269721"/>
    </source>
</evidence>
<sequence>MAALAVPHSLRFSAPSGTLPLPGKQQEPYVRLTGLRLETPNHCLESNRSFTASASAAVVNHAENSLTLLKSENPAAYDFWYKYFHDDASAVKKEEFELALRCDGLPFHLDQVGPIGPIRFRFMVNGSGRLAKFFPSVGSECPSTVLSGIGGRPEWLIEITIITHRLVHFKDSEPPSGPTPPPRSPAPVTLSPLIYSTRLPPVELRLDPPTAPSSRSERTANYTSADDFRNSEPWLPPRSPSPDPSTPAIHSPRLPPYEPRSDPPAAPSSKP</sequence>
<gene>
    <name evidence="2" type="ORF">BDK51DRAFT_52171</name>
</gene>